<dbReference type="EMBL" id="MT774403">
    <property type="protein sequence ID" value="QOR57349.1"/>
    <property type="molecule type" value="Genomic_DNA"/>
</dbReference>
<keyword evidence="2" id="KW-1185">Reference proteome</keyword>
<protein>
    <submittedName>
        <fullName evidence="1">Uncharacterized protein</fullName>
    </submittedName>
</protein>
<organism evidence="1 2">
    <name type="scientific">uncultured phage cr113_1</name>
    <dbReference type="NCBI Taxonomy" id="2772087"/>
    <lineage>
        <taxon>Viruses</taxon>
        <taxon>Duplodnaviria</taxon>
        <taxon>Heunggongvirae</taxon>
        <taxon>Uroviricota</taxon>
        <taxon>Caudoviricetes</taxon>
        <taxon>Crassvirales</taxon>
        <taxon>Suoliviridae</taxon>
        <taxon>Loutivirinae</taxon>
        <taxon>Buchavirus</taxon>
        <taxon>Buchavirus coli</taxon>
    </lineage>
</organism>
<name>A0A7M1RUH6_9CAUD</name>
<dbReference type="RefSeq" id="YP_010112801.1">
    <property type="nucleotide sequence ID" value="NC_055896.1"/>
</dbReference>
<dbReference type="Proteomes" id="UP000593598">
    <property type="component" value="Segment"/>
</dbReference>
<evidence type="ECO:0000313" key="1">
    <source>
        <dbReference type="EMBL" id="QOR57349.1"/>
    </source>
</evidence>
<accession>A0A7M1RUH6</accession>
<dbReference type="GeneID" id="65131375"/>
<proteinExistence type="predicted"/>
<evidence type="ECO:0000313" key="2">
    <source>
        <dbReference type="Proteomes" id="UP000593598"/>
    </source>
</evidence>
<sequence>MNEFNSELATANICAISQMDSDDAYYVIALWCINDCAQLLITA</sequence>
<reference evidence="1 2" key="1">
    <citation type="submission" date="2020-07" db="EMBL/GenBank/DDBJ databases">
        <title>Taxonomic proposal: Crassvirales, a new order of highly abundant and diverse bacterial viruses.</title>
        <authorList>
            <person name="Shkoporov A.N."/>
            <person name="Stockdale S.R."/>
            <person name="Guerin E."/>
            <person name="Ross R.P."/>
            <person name="Hill C."/>
        </authorList>
    </citation>
    <scope>NUCLEOTIDE SEQUENCE [LARGE SCALE GENOMIC DNA]</scope>
</reference>
<dbReference type="KEGG" id="vg:65131375"/>